<protein>
    <submittedName>
        <fullName evidence="1">Uncharacterized protein</fullName>
    </submittedName>
</protein>
<gene>
    <name evidence="1" type="ORF">SDC9_152469</name>
</gene>
<proteinExistence type="predicted"/>
<comment type="caution">
    <text evidence="1">The sequence shown here is derived from an EMBL/GenBank/DDBJ whole genome shotgun (WGS) entry which is preliminary data.</text>
</comment>
<evidence type="ECO:0000313" key="1">
    <source>
        <dbReference type="EMBL" id="MPN05219.1"/>
    </source>
</evidence>
<accession>A0A645EVI1</accession>
<reference evidence="1" key="1">
    <citation type="submission" date="2019-08" db="EMBL/GenBank/DDBJ databases">
        <authorList>
            <person name="Kucharzyk K."/>
            <person name="Murdoch R.W."/>
            <person name="Higgins S."/>
            <person name="Loffler F."/>
        </authorList>
    </citation>
    <scope>NUCLEOTIDE SEQUENCE</scope>
</reference>
<sequence length="90" mass="10722">MDKRWLPTNERDTVRKGILFAVSGRGISKKDLDTYCELYAWDKRYKIQIVAGGTWTEKIKCSGICKYKDKVYRFIYRPTDPRFTLDVIEY</sequence>
<name>A0A645EVI1_9ZZZZ</name>
<dbReference type="AlphaFoldDB" id="A0A645EVI1"/>
<organism evidence="1">
    <name type="scientific">bioreactor metagenome</name>
    <dbReference type="NCBI Taxonomy" id="1076179"/>
    <lineage>
        <taxon>unclassified sequences</taxon>
        <taxon>metagenomes</taxon>
        <taxon>ecological metagenomes</taxon>
    </lineage>
</organism>
<dbReference type="EMBL" id="VSSQ01051133">
    <property type="protein sequence ID" value="MPN05219.1"/>
    <property type="molecule type" value="Genomic_DNA"/>
</dbReference>